<evidence type="ECO:0000256" key="2">
    <source>
        <dbReference type="SAM" id="Phobius"/>
    </source>
</evidence>
<name>A0A8W8KKE2_MAGGI</name>
<dbReference type="Proteomes" id="UP000005408">
    <property type="component" value="Unassembled WGS sequence"/>
</dbReference>
<evidence type="ECO:0000313" key="4">
    <source>
        <dbReference type="Proteomes" id="UP000005408"/>
    </source>
</evidence>
<evidence type="ECO:0000313" key="3">
    <source>
        <dbReference type="EnsemblMetazoa" id="G23969.5:cds"/>
    </source>
</evidence>
<sequence>MFDTSSRSLWRMTIVVTKILSTLSSEECNRINTTCCYNEYFDTSTGKCLICRHGSVGWNCETPCKTGYYGYLCSTPCECVVHLCDKETGCQPRQNKTSNDVSDNATKNHDWIAPSLSIMVLIVVSVICAIVLNFRRKIKRYLKRSANLCLGKEATKSPELTIVQPQDCVPVDIVDNKNDLLSPDYDDIRYSQCIRSSRFNCGDLPLCGNKTVGNLVEAKLPHITGFHNADNKVEDYSRLLLRKNANTCILVKTAITEDEDYAFLQTNYKKATAESSIQGRQSLPKITTINENDSVG</sequence>
<feature type="transmembrane region" description="Helical" evidence="2">
    <location>
        <begin position="111"/>
        <end position="134"/>
    </location>
</feature>
<dbReference type="PANTHER" id="PTHR24043:SF8">
    <property type="entry name" value="EGF-LIKE DOMAIN-CONTAINING PROTEIN"/>
    <property type="match status" value="1"/>
</dbReference>
<keyword evidence="2" id="KW-1133">Transmembrane helix</keyword>
<dbReference type="InterPro" id="IPR042635">
    <property type="entry name" value="MEGF10/SREC1/2-like"/>
</dbReference>
<organism evidence="3 4">
    <name type="scientific">Magallana gigas</name>
    <name type="common">Pacific oyster</name>
    <name type="synonym">Crassostrea gigas</name>
    <dbReference type="NCBI Taxonomy" id="29159"/>
    <lineage>
        <taxon>Eukaryota</taxon>
        <taxon>Metazoa</taxon>
        <taxon>Spiralia</taxon>
        <taxon>Lophotrochozoa</taxon>
        <taxon>Mollusca</taxon>
        <taxon>Bivalvia</taxon>
        <taxon>Autobranchia</taxon>
        <taxon>Pteriomorphia</taxon>
        <taxon>Ostreida</taxon>
        <taxon>Ostreoidea</taxon>
        <taxon>Ostreidae</taxon>
        <taxon>Magallana</taxon>
    </lineage>
</organism>
<proteinExistence type="predicted"/>
<keyword evidence="2" id="KW-0812">Transmembrane</keyword>
<accession>A0A8W8KKE2</accession>
<keyword evidence="4" id="KW-1185">Reference proteome</keyword>
<reference evidence="3" key="1">
    <citation type="submission" date="2022-08" db="UniProtKB">
        <authorList>
            <consortium name="EnsemblMetazoa"/>
        </authorList>
    </citation>
    <scope>IDENTIFICATION</scope>
    <source>
        <strain evidence="3">05x7-T-G4-1.051#20</strain>
    </source>
</reference>
<dbReference type="EnsemblMetazoa" id="G23969.5">
    <property type="protein sequence ID" value="G23969.5:cds"/>
    <property type="gene ID" value="G23969"/>
</dbReference>
<keyword evidence="2" id="KW-0472">Membrane</keyword>
<dbReference type="GO" id="GO:0005044">
    <property type="term" value="F:scavenger receptor activity"/>
    <property type="evidence" value="ECO:0007669"/>
    <property type="project" value="InterPro"/>
</dbReference>
<dbReference type="PANTHER" id="PTHR24043">
    <property type="entry name" value="SCAVENGER RECEPTOR CLASS F"/>
    <property type="match status" value="1"/>
</dbReference>
<protein>
    <submittedName>
        <fullName evidence="3">Uncharacterized protein</fullName>
    </submittedName>
</protein>
<dbReference type="AlphaFoldDB" id="A0A8W8KKE2"/>
<dbReference type="Gene3D" id="2.170.300.10">
    <property type="entry name" value="Tie2 ligand-binding domain superfamily"/>
    <property type="match status" value="1"/>
</dbReference>
<evidence type="ECO:0000256" key="1">
    <source>
        <dbReference type="ARBA" id="ARBA00022536"/>
    </source>
</evidence>
<keyword evidence="1" id="KW-0245">EGF-like domain</keyword>